<comment type="caution">
    <text evidence="3">The sequence shown here is derived from an EMBL/GenBank/DDBJ whole genome shotgun (WGS) entry which is preliminary data.</text>
</comment>
<dbReference type="InterPro" id="IPR037291">
    <property type="entry name" value="DUF4139"/>
</dbReference>
<evidence type="ECO:0000256" key="1">
    <source>
        <dbReference type="SAM" id="MobiDB-lite"/>
    </source>
</evidence>
<dbReference type="InterPro" id="IPR011935">
    <property type="entry name" value="CHP02231"/>
</dbReference>
<feature type="compositionally biased region" description="Pro residues" evidence="1">
    <location>
        <begin position="411"/>
        <end position="424"/>
    </location>
</feature>
<reference evidence="3 4" key="1">
    <citation type="submission" date="2007-06" db="EMBL/GenBank/DDBJ databases">
        <authorList>
            <person name="Shimkets L."/>
            <person name="Ferriera S."/>
            <person name="Johnson J."/>
            <person name="Kravitz S."/>
            <person name="Beeson K."/>
            <person name="Sutton G."/>
            <person name="Rogers Y.-H."/>
            <person name="Friedman R."/>
            <person name="Frazier M."/>
            <person name="Venter J.C."/>
        </authorList>
    </citation>
    <scope>NUCLEOTIDE SEQUENCE [LARGE SCALE GENOMIC DNA]</scope>
    <source>
        <strain evidence="3 4">SIR-1</strain>
    </source>
</reference>
<evidence type="ECO:0000313" key="4">
    <source>
        <dbReference type="Proteomes" id="UP000005801"/>
    </source>
</evidence>
<feature type="region of interest" description="Disordered" evidence="1">
    <location>
        <begin position="341"/>
        <end position="446"/>
    </location>
</feature>
<dbReference type="EMBL" id="ABCS01000071">
    <property type="protein sequence ID" value="EDM76180.1"/>
    <property type="molecule type" value="Genomic_DNA"/>
</dbReference>
<feature type="domain" description="DUF4139" evidence="2">
    <location>
        <begin position="243"/>
        <end position="774"/>
    </location>
</feature>
<dbReference type="STRING" id="391625.PPSIR1_27008"/>
<gene>
    <name evidence="3" type="ORF">PPSIR1_27008</name>
</gene>
<organism evidence="3 4">
    <name type="scientific">Plesiocystis pacifica SIR-1</name>
    <dbReference type="NCBI Taxonomy" id="391625"/>
    <lineage>
        <taxon>Bacteria</taxon>
        <taxon>Pseudomonadati</taxon>
        <taxon>Myxococcota</taxon>
        <taxon>Polyangia</taxon>
        <taxon>Nannocystales</taxon>
        <taxon>Nannocystaceae</taxon>
        <taxon>Plesiocystis</taxon>
    </lineage>
</organism>
<dbReference type="Proteomes" id="UP000005801">
    <property type="component" value="Unassembled WGS sequence"/>
</dbReference>
<evidence type="ECO:0000313" key="3">
    <source>
        <dbReference type="EMBL" id="EDM76180.1"/>
    </source>
</evidence>
<evidence type="ECO:0000259" key="2">
    <source>
        <dbReference type="Pfam" id="PF13598"/>
    </source>
</evidence>
<protein>
    <recommendedName>
        <fullName evidence="2">DUF4139 domain-containing protein</fullName>
    </recommendedName>
</protein>
<name>A6GDA5_9BACT</name>
<dbReference type="AlphaFoldDB" id="A6GDA5"/>
<dbReference type="Pfam" id="PF13598">
    <property type="entry name" value="DUF4139"/>
    <property type="match status" value="1"/>
</dbReference>
<keyword evidence="4" id="KW-1185">Reference proteome</keyword>
<sequence length="786" mass="84514">MASQVTEQVTEASAIPQLQSTIQSVTVYRRGASVRRRVRVEAGPACPPVIRVTGLPMSLAEQSVRATLRPLADAEPADATRSPVVGDLRVLLLPHAAASEGAGGAQDSAREPTGRAALEAAELAWKRARARLDHARSMRRELASLEPGARGAPAEGQPPADSPLQARLELLRFRKAQLAALQGRISAALTAETEARERYHELRERERVASNADDQRDYELRKAVELHLELPPGDAPVVGAVEIDLDYLVAGARWVPSHVARLDAEMRSAEFELRALVVQRTGEDWRGVGLTLSTADPQSWAELPELPSLKIGRRQPPPRKSGWRAAPEGAGALYADCIRDLGERPKPEPEPAPAPTPSKPKLARQPSSVGTAAAAADDMPSFGGGGFDEESDLAVRSQSVVTPNMKRRRGGPPPPPGGAPPMPSAPAFAAAPMTRGSFPPPQAMAERKSGGLLGAIGGAMASGFEALAGGGGEGYGGRGGFADAAPELPLLDTTRLDYGSLRMPGPTDDLDAQARGQLRRMTPRERHGGDQGRAKRAAVAELEAKRDGDRIDHHLSAPAGHRWPSNADGYDHAYVADGTVEVPSDGSFRSLPMLARPTEARPRYICVPRESQDVFRVVRLDNPLDGPLLPGPVDVYVDGKFALGSQIDEATPAGGAFELGIGVEQAIEVARNVRFEEEAAGMFKRSLELRHELRVELRNNLPRPATVEVRERLPHVPEGSDKVELRTDTVEPPWSDYEPRDPERALESGHLWSVELEPGAVQTLKAAFTVTIPRDHELEGGNQRER</sequence>
<accession>A6GDA5</accession>
<dbReference type="eggNOG" id="COG1430">
    <property type="taxonomic scope" value="Bacteria"/>
</dbReference>
<proteinExistence type="predicted"/>
<dbReference type="PANTHER" id="PTHR31005">
    <property type="entry name" value="DUF4139 DOMAIN-CONTAINING PROTEIN"/>
    <property type="match status" value="1"/>
</dbReference>
<feature type="region of interest" description="Disordered" evidence="1">
    <location>
        <begin position="306"/>
        <end position="327"/>
    </location>
</feature>
<dbReference type="PANTHER" id="PTHR31005:SF8">
    <property type="entry name" value="DUF4139 DOMAIN-CONTAINING PROTEIN"/>
    <property type="match status" value="1"/>
</dbReference>